<reference evidence="2" key="1">
    <citation type="submission" date="2022-07" db="EMBL/GenBank/DDBJ databases">
        <title>Chromosome-level genome of Muraenolepis orangiensis.</title>
        <authorList>
            <person name="Kim J."/>
        </authorList>
    </citation>
    <scope>NUCLEOTIDE SEQUENCE</scope>
    <source>
        <strain evidence="2">KU_S4_2022</strain>
        <tissue evidence="2">Muscle</tissue>
    </source>
</reference>
<dbReference type="AlphaFoldDB" id="A0A9Q0I477"/>
<protein>
    <submittedName>
        <fullName evidence="2">Uncharacterized protein</fullName>
    </submittedName>
</protein>
<sequence length="115" mass="12561">MMLFTALLKVQGCEVGKDICSDPKDHKDTSVHRSPKPLLMSRTPQCIAPQRRSSCPGHLSASLPKATPHVQDTSVHRSPKPLLMSRTPQCIAPQRRSSCPGHLSASLPKAARLYV</sequence>
<keyword evidence="3" id="KW-1185">Reference proteome</keyword>
<gene>
    <name evidence="2" type="ORF">NHX12_000013</name>
</gene>
<dbReference type="Proteomes" id="UP001148018">
    <property type="component" value="Unassembled WGS sequence"/>
</dbReference>
<organism evidence="2 3">
    <name type="scientific">Muraenolepis orangiensis</name>
    <name type="common">Patagonian moray cod</name>
    <dbReference type="NCBI Taxonomy" id="630683"/>
    <lineage>
        <taxon>Eukaryota</taxon>
        <taxon>Metazoa</taxon>
        <taxon>Chordata</taxon>
        <taxon>Craniata</taxon>
        <taxon>Vertebrata</taxon>
        <taxon>Euteleostomi</taxon>
        <taxon>Actinopterygii</taxon>
        <taxon>Neopterygii</taxon>
        <taxon>Teleostei</taxon>
        <taxon>Neoteleostei</taxon>
        <taxon>Acanthomorphata</taxon>
        <taxon>Zeiogadaria</taxon>
        <taxon>Gadariae</taxon>
        <taxon>Gadiformes</taxon>
        <taxon>Muraenolepidoidei</taxon>
        <taxon>Muraenolepididae</taxon>
        <taxon>Muraenolepis</taxon>
    </lineage>
</organism>
<accession>A0A9Q0I477</accession>
<name>A0A9Q0I477_9TELE</name>
<feature type="region of interest" description="Disordered" evidence="1">
    <location>
        <begin position="50"/>
        <end position="103"/>
    </location>
</feature>
<evidence type="ECO:0000313" key="2">
    <source>
        <dbReference type="EMBL" id="KAJ3583016.1"/>
    </source>
</evidence>
<feature type="region of interest" description="Disordered" evidence="1">
    <location>
        <begin position="22"/>
        <end position="41"/>
    </location>
</feature>
<evidence type="ECO:0000256" key="1">
    <source>
        <dbReference type="SAM" id="MobiDB-lite"/>
    </source>
</evidence>
<comment type="caution">
    <text evidence="2">The sequence shown here is derived from an EMBL/GenBank/DDBJ whole genome shotgun (WGS) entry which is preliminary data.</text>
</comment>
<feature type="compositionally biased region" description="Basic and acidic residues" evidence="1">
    <location>
        <begin position="22"/>
        <end position="31"/>
    </location>
</feature>
<dbReference type="EMBL" id="JANIIK010000590">
    <property type="protein sequence ID" value="KAJ3583016.1"/>
    <property type="molecule type" value="Genomic_DNA"/>
</dbReference>
<evidence type="ECO:0000313" key="3">
    <source>
        <dbReference type="Proteomes" id="UP001148018"/>
    </source>
</evidence>
<proteinExistence type="predicted"/>